<keyword evidence="1" id="KW-0812">Transmembrane</keyword>
<reference evidence="2 3" key="1">
    <citation type="submission" date="2020-01" db="EMBL/GenBank/DDBJ databases">
        <title>Insect and environment-associated Actinomycetes.</title>
        <authorList>
            <person name="Currrie C."/>
            <person name="Chevrette M."/>
            <person name="Carlson C."/>
            <person name="Stubbendieck R."/>
            <person name="Wendt-Pienkowski E."/>
        </authorList>
    </citation>
    <scope>NUCLEOTIDE SEQUENCE [LARGE SCALE GENOMIC DNA]</scope>
    <source>
        <strain evidence="2 3">SID8189</strain>
    </source>
</reference>
<feature type="non-terminal residue" evidence="2">
    <location>
        <position position="102"/>
    </location>
</feature>
<evidence type="ECO:0000313" key="2">
    <source>
        <dbReference type="EMBL" id="NEC51205.1"/>
    </source>
</evidence>
<gene>
    <name evidence="2" type="ORF">G3I18_21945</name>
</gene>
<keyword evidence="1" id="KW-1133">Transmembrane helix</keyword>
<dbReference type="InterPro" id="IPR036259">
    <property type="entry name" value="MFS_trans_sf"/>
</dbReference>
<dbReference type="SUPFAM" id="SSF103473">
    <property type="entry name" value="MFS general substrate transporter"/>
    <property type="match status" value="1"/>
</dbReference>
<dbReference type="NCBIfam" id="NF037959">
    <property type="entry name" value="MFS_SpdSyn"/>
    <property type="match status" value="1"/>
</dbReference>
<comment type="caution">
    <text evidence="2">The sequence shown here is derived from an EMBL/GenBank/DDBJ whole genome shotgun (WGS) entry which is preliminary data.</text>
</comment>
<organism evidence="2 3">
    <name type="scientific">Actinospica acidiphila</name>
    <dbReference type="NCBI Taxonomy" id="304899"/>
    <lineage>
        <taxon>Bacteria</taxon>
        <taxon>Bacillati</taxon>
        <taxon>Actinomycetota</taxon>
        <taxon>Actinomycetes</taxon>
        <taxon>Catenulisporales</taxon>
        <taxon>Actinospicaceae</taxon>
        <taxon>Actinospica</taxon>
    </lineage>
</organism>
<feature type="transmembrane region" description="Helical" evidence="1">
    <location>
        <begin position="24"/>
        <end position="47"/>
    </location>
</feature>
<dbReference type="EMBL" id="JAAGNA010000763">
    <property type="protein sequence ID" value="NEC51205.1"/>
    <property type="molecule type" value="Genomic_DNA"/>
</dbReference>
<protein>
    <submittedName>
        <fullName evidence="2">Spermidine synthase</fullName>
    </submittedName>
</protein>
<evidence type="ECO:0000256" key="1">
    <source>
        <dbReference type="SAM" id="Phobius"/>
    </source>
</evidence>
<dbReference type="Proteomes" id="UP000471745">
    <property type="component" value="Unassembled WGS sequence"/>
</dbReference>
<sequence length="102" mass="10088">MTGLSSSPVAEGTRGRPGLGPRAAAVLVFGASAAVLVVEIVALRLLAPYLGLTLETSTMVIGIALTAIALGSWLGGRVADQVDPLRLLAPALGVSGAVVALT</sequence>
<dbReference type="AlphaFoldDB" id="A0A9X5CMH2"/>
<keyword evidence="3" id="KW-1185">Reference proteome</keyword>
<name>A0A9X5CMH2_9ACTN</name>
<evidence type="ECO:0000313" key="3">
    <source>
        <dbReference type="Proteomes" id="UP000471745"/>
    </source>
</evidence>
<keyword evidence="1" id="KW-0472">Membrane</keyword>
<feature type="transmembrane region" description="Helical" evidence="1">
    <location>
        <begin position="59"/>
        <end position="76"/>
    </location>
</feature>
<proteinExistence type="predicted"/>
<accession>A0A9X5CMH2</accession>